<reference evidence="3" key="1">
    <citation type="submission" date="2025-08" db="UniProtKB">
        <authorList>
            <consortium name="RefSeq"/>
        </authorList>
    </citation>
    <scope>IDENTIFICATION</scope>
    <source>
        <tissue evidence="3">Brain</tissue>
    </source>
</reference>
<feature type="region of interest" description="Disordered" evidence="1">
    <location>
        <begin position="208"/>
        <end position="240"/>
    </location>
</feature>
<sequence>MSEKGQDRVLGCSQEATASWRCSVKLWSVGKGEQYMQMRRQGTVDTHSGLSPPLLFVKPSPSQGFLLSSSARLALQLGQAVCTWFRTTGADSSPPLPAPTPLAAATLLAPLGRGAWGVPRAGPAPPCSPLAGGPEERGGGVGLWRLAPGKVGQGARGAAGGRAGTQRAPRRHSGCCSGYRSGGGSGGDWARPQPLPPARAPCVPPRPAACGARAPRALPRALGPRQPRRRAGRARGGGRCAADCAGGGRRALARARARRVRLGGAVGGGRAGGGRGLGRGRRGRAEEGAGAVLGGRRALREPAHLGRRVWRVWPGQRREPLLQHVRRLALLLGRLLGRRTRAPRSPAASWRPQESDEDEASAG</sequence>
<feature type="region of interest" description="Disordered" evidence="1">
    <location>
        <begin position="265"/>
        <end position="289"/>
    </location>
</feature>
<protein>
    <submittedName>
        <fullName evidence="3">Translation initiation factor IF-2-like</fullName>
    </submittedName>
</protein>
<dbReference type="RefSeq" id="XP_044923157.1">
    <property type="nucleotide sequence ID" value="XM_045067222.1"/>
</dbReference>
<evidence type="ECO:0000313" key="3">
    <source>
        <dbReference type="RefSeq" id="XP_044923157.1"/>
    </source>
</evidence>
<feature type="region of interest" description="Disordered" evidence="1">
    <location>
        <begin position="340"/>
        <end position="363"/>
    </location>
</feature>
<accession>A0A8U0RFH3</accession>
<gene>
    <name evidence="3" type="primary">LOC123388113</name>
</gene>
<evidence type="ECO:0000256" key="1">
    <source>
        <dbReference type="SAM" id="MobiDB-lite"/>
    </source>
</evidence>
<evidence type="ECO:0000313" key="2">
    <source>
        <dbReference type="Proteomes" id="UP000000715"/>
    </source>
</evidence>
<proteinExistence type="predicted"/>
<feature type="compositionally biased region" description="Low complexity" evidence="1">
    <location>
        <begin position="343"/>
        <end position="352"/>
    </location>
</feature>
<name>A0A8U0RFH3_MUSPF</name>
<dbReference type="Proteomes" id="UP000000715">
    <property type="component" value="Unplaced"/>
</dbReference>
<feature type="compositionally biased region" description="Gly residues" evidence="1">
    <location>
        <begin position="265"/>
        <end position="277"/>
    </location>
</feature>
<dbReference type="GeneID" id="123388113"/>
<feature type="compositionally biased region" description="Low complexity" evidence="1">
    <location>
        <begin position="208"/>
        <end position="225"/>
    </location>
</feature>
<feature type="region of interest" description="Disordered" evidence="1">
    <location>
        <begin position="152"/>
        <end position="191"/>
    </location>
</feature>
<keyword evidence="2" id="KW-1185">Reference proteome</keyword>
<feature type="compositionally biased region" description="Gly residues" evidence="1">
    <location>
        <begin position="152"/>
        <end position="163"/>
    </location>
</feature>
<organism evidence="2 3">
    <name type="scientific">Mustela putorius furo</name>
    <name type="common">European domestic ferret</name>
    <name type="synonym">Mustela furo</name>
    <dbReference type="NCBI Taxonomy" id="9669"/>
    <lineage>
        <taxon>Eukaryota</taxon>
        <taxon>Metazoa</taxon>
        <taxon>Chordata</taxon>
        <taxon>Craniata</taxon>
        <taxon>Vertebrata</taxon>
        <taxon>Euteleostomi</taxon>
        <taxon>Mammalia</taxon>
        <taxon>Eutheria</taxon>
        <taxon>Laurasiatheria</taxon>
        <taxon>Carnivora</taxon>
        <taxon>Caniformia</taxon>
        <taxon>Musteloidea</taxon>
        <taxon>Mustelidae</taxon>
        <taxon>Mustelinae</taxon>
        <taxon>Mustela</taxon>
    </lineage>
</organism>
<dbReference type="AlphaFoldDB" id="A0A8U0RFH3"/>